<dbReference type="InterPro" id="IPR008927">
    <property type="entry name" value="6-PGluconate_DH-like_C_sf"/>
</dbReference>
<evidence type="ECO:0000313" key="3">
    <source>
        <dbReference type="EMBL" id="GAA2131506.1"/>
    </source>
</evidence>
<evidence type="ECO:0000313" key="4">
    <source>
        <dbReference type="Proteomes" id="UP001500575"/>
    </source>
</evidence>
<dbReference type="PANTHER" id="PTHR40459">
    <property type="entry name" value="CONSERVED HYPOTHETICAL ALANINE AND LEUCINE RICH PROTEIN"/>
    <property type="match status" value="1"/>
</dbReference>
<evidence type="ECO:0000259" key="1">
    <source>
        <dbReference type="Pfam" id="PF10727"/>
    </source>
</evidence>
<feature type="domain" description="Putative oxidoreductase/dehydrogenase Rossmann-like" evidence="1">
    <location>
        <begin position="15"/>
        <end position="134"/>
    </location>
</feature>
<protein>
    <recommendedName>
        <fullName evidence="5">DUF2520 domain-containing protein</fullName>
    </recommendedName>
</protein>
<dbReference type="SUPFAM" id="SSF48179">
    <property type="entry name" value="6-phosphogluconate dehydrogenase C-terminal domain-like"/>
    <property type="match status" value="1"/>
</dbReference>
<accession>A0ABN2YS40</accession>
<dbReference type="InterPro" id="IPR036291">
    <property type="entry name" value="NAD(P)-bd_dom_sf"/>
</dbReference>
<name>A0ABN2YS40_9ACTN</name>
<dbReference type="PANTHER" id="PTHR40459:SF1">
    <property type="entry name" value="CONSERVED HYPOTHETICAL ALANINE AND LEUCINE RICH PROTEIN"/>
    <property type="match status" value="1"/>
</dbReference>
<feature type="domain" description="DUF2520" evidence="2">
    <location>
        <begin position="151"/>
        <end position="282"/>
    </location>
</feature>
<dbReference type="EMBL" id="BAAAQQ010000013">
    <property type="protein sequence ID" value="GAA2131506.1"/>
    <property type="molecule type" value="Genomic_DNA"/>
</dbReference>
<proteinExistence type="predicted"/>
<keyword evidence="4" id="KW-1185">Reference proteome</keyword>
<dbReference type="InterPro" id="IPR019665">
    <property type="entry name" value="OxRdtase/DH_put_Rossmann_dom"/>
</dbReference>
<reference evidence="3 4" key="1">
    <citation type="journal article" date="2019" name="Int. J. Syst. Evol. Microbiol.">
        <title>The Global Catalogue of Microorganisms (GCM) 10K type strain sequencing project: providing services to taxonomists for standard genome sequencing and annotation.</title>
        <authorList>
            <consortium name="The Broad Institute Genomics Platform"/>
            <consortium name="The Broad Institute Genome Sequencing Center for Infectious Disease"/>
            <person name="Wu L."/>
            <person name="Ma J."/>
        </authorList>
    </citation>
    <scope>NUCLEOTIDE SEQUENCE [LARGE SCALE GENOMIC DNA]</scope>
    <source>
        <strain evidence="3 4">JCM 16021</strain>
    </source>
</reference>
<dbReference type="Pfam" id="PF10727">
    <property type="entry name" value="Rossmann-like"/>
    <property type="match status" value="1"/>
</dbReference>
<organism evidence="3 4">
    <name type="scientific">Nocardioides bigeumensis</name>
    <dbReference type="NCBI Taxonomy" id="433657"/>
    <lineage>
        <taxon>Bacteria</taxon>
        <taxon>Bacillati</taxon>
        <taxon>Actinomycetota</taxon>
        <taxon>Actinomycetes</taxon>
        <taxon>Propionibacteriales</taxon>
        <taxon>Nocardioidaceae</taxon>
        <taxon>Nocardioides</taxon>
    </lineage>
</organism>
<dbReference type="InterPro" id="IPR037108">
    <property type="entry name" value="TM1727-like_C_sf"/>
</dbReference>
<dbReference type="InterPro" id="IPR018931">
    <property type="entry name" value="DUF2520"/>
</dbReference>
<dbReference type="Proteomes" id="UP001500575">
    <property type="component" value="Unassembled WGS sequence"/>
</dbReference>
<dbReference type="Pfam" id="PF10728">
    <property type="entry name" value="DUF2520"/>
    <property type="match status" value="1"/>
</dbReference>
<dbReference type="Gene3D" id="3.40.50.720">
    <property type="entry name" value="NAD(P)-binding Rossmann-like Domain"/>
    <property type="match status" value="1"/>
</dbReference>
<sequence>MSGLERKVTQMTRSGASLRVGVIGAGRVGSVLAAALRSAGHEIVAVAGESDASRRRAAALLPGVPVEKPTAVARQADLLVLTVPDDMLANVANMLSASGAIRSGQLVLHTSGRHGLGVLSEAAAVGARTIAMHPAMTFTGTEVDLPRLLGCVFGVTAGADEREVAHDLVADLGGSPMWVPEERRALYHAALAHGANHLVTLVAQAREMLSAVAADDPAQAGYDPADTLRPLLTAALDNALHDGDAALTGPMVRGDAGTVEAHLQEVAAVAPHTLPSYVALAGDTLDRVVTDGRVLPIRAAKIRRLLEAAVAGPLASGATRLAAVVRREQR</sequence>
<evidence type="ECO:0000259" key="2">
    <source>
        <dbReference type="Pfam" id="PF10728"/>
    </source>
</evidence>
<dbReference type="SUPFAM" id="SSF51735">
    <property type="entry name" value="NAD(P)-binding Rossmann-fold domains"/>
    <property type="match status" value="1"/>
</dbReference>
<evidence type="ECO:0008006" key="5">
    <source>
        <dbReference type="Google" id="ProtNLM"/>
    </source>
</evidence>
<dbReference type="Gene3D" id="1.10.1040.20">
    <property type="entry name" value="ProC-like, C-terminal domain"/>
    <property type="match status" value="1"/>
</dbReference>
<gene>
    <name evidence="3" type="ORF">GCM10009843_35150</name>
</gene>
<comment type="caution">
    <text evidence="3">The sequence shown here is derived from an EMBL/GenBank/DDBJ whole genome shotgun (WGS) entry which is preliminary data.</text>
</comment>